<evidence type="ECO:0000313" key="2">
    <source>
        <dbReference type="Proteomes" id="UP000541444"/>
    </source>
</evidence>
<proteinExistence type="predicted"/>
<dbReference type="Proteomes" id="UP000541444">
    <property type="component" value="Unassembled WGS sequence"/>
</dbReference>
<protein>
    <submittedName>
        <fullName evidence="1">Uncharacterized protein</fullName>
    </submittedName>
</protein>
<keyword evidence="2" id="KW-1185">Reference proteome</keyword>
<dbReference type="EMBL" id="JACGCM010001377">
    <property type="protein sequence ID" value="KAF6156145.1"/>
    <property type="molecule type" value="Genomic_DNA"/>
</dbReference>
<name>A0A7J7MMG4_9MAGN</name>
<gene>
    <name evidence="1" type="ORF">GIB67_024115</name>
</gene>
<organism evidence="1 2">
    <name type="scientific">Kingdonia uniflora</name>
    <dbReference type="NCBI Taxonomy" id="39325"/>
    <lineage>
        <taxon>Eukaryota</taxon>
        <taxon>Viridiplantae</taxon>
        <taxon>Streptophyta</taxon>
        <taxon>Embryophyta</taxon>
        <taxon>Tracheophyta</taxon>
        <taxon>Spermatophyta</taxon>
        <taxon>Magnoliopsida</taxon>
        <taxon>Ranunculales</taxon>
        <taxon>Circaeasteraceae</taxon>
        <taxon>Kingdonia</taxon>
    </lineage>
</organism>
<sequence length="72" mass="8529">MLPNSSASLLLRLDQISHVFILKHQRGISKRFNQLSIALQFDFNLKENSTMLCLNVWLILFMPTLRIWRRSN</sequence>
<dbReference type="AlphaFoldDB" id="A0A7J7MMG4"/>
<comment type="caution">
    <text evidence="1">The sequence shown here is derived from an EMBL/GenBank/DDBJ whole genome shotgun (WGS) entry which is preliminary data.</text>
</comment>
<evidence type="ECO:0000313" key="1">
    <source>
        <dbReference type="EMBL" id="KAF6156145.1"/>
    </source>
</evidence>
<reference evidence="1 2" key="1">
    <citation type="journal article" date="2020" name="IScience">
        <title>Genome Sequencing of the Endangered Kingdonia uniflora (Circaeasteraceae, Ranunculales) Reveals Potential Mechanisms of Evolutionary Specialization.</title>
        <authorList>
            <person name="Sun Y."/>
            <person name="Deng T."/>
            <person name="Zhang A."/>
            <person name="Moore M.J."/>
            <person name="Landis J.B."/>
            <person name="Lin N."/>
            <person name="Zhang H."/>
            <person name="Zhang X."/>
            <person name="Huang J."/>
            <person name="Zhang X."/>
            <person name="Sun H."/>
            <person name="Wang H."/>
        </authorList>
    </citation>
    <scope>NUCLEOTIDE SEQUENCE [LARGE SCALE GENOMIC DNA]</scope>
    <source>
        <strain evidence="1">TB1705</strain>
        <tissue evidence="1">Leaf</tissue>
    </source>
</reference>
<accession>A0A7J7MMG4</accession>